<sequence>MNAFTGVPGWETLYDREVTLVSAGEGVAVGRLTGRWAGVSYSVRIEYRGEGSEHTSSDFFTALARVRDDLQREGLKPAVQGACRDVYPSRMALEMGGGRRAYRWPTEGRPAIVDIFAAVPEADYDQLATTSEQSDLNDERRRRRNER</sequence>
<evidence type="ECO:0000313" key="3">
    <source>
        <dbReference type="Proteomes" id="UP000642284"/>
    </source>
</evidence>
<proteinExistence type="predicted"/>
<evidence type="ECO:0000313" key="2">
    <source>
        <dbReference type="EMBL" id="MBC9717859.1"/>
    </source>
</evidence>
<comment type="caution">
    <text evidence="2">The sequence shown here is derived from an EMBL/GenBank/DDBJ whole genome shotgun (WGS) entry which is preliminary data.</text>
</comment>
<feature type="region of interest" description="Disordered" evidence="1">
    <location>
        <begin position="126"/>
        <end position="147"/>
    </location>
</feature>
<protein>
    <submittedName>
        <fullName evidence="2">Uncharacterized protein</fullName>
    </submittedName>
</protein>
<dbReference type="EMBL" id="JACTVJ010000021">
    <property type="protein sequence ID" value="MBC9717859.1"/>
    <property type="molecule type" value="Genomic_DNA"/>
</dbReference>
<accession>A0ABR7SR26</accession>
<dbReference type="RefSeq" id="WP_187818299.1">
    <property type="nucleotide sequence ID" value="NZ_JACTVJ010000021.1"/>
</dbReference>
<dbReference type="Proteomes" id="UP000642284">
    <property type="component" value="Unassembled WGS sequence"/>
</dbReference>
<keyword evidence="3" id="KW-1185">Reference proteome</keyword>
<feature type="compositionally biased region" description="Basic and acidic residues" evidence="1">
    <location>
        <begin position="137"/>
        <end position="147"/>
    </location>
</feature>
<organism evidence="2 3">
    <name type="scientific">Streptomyces polyasparticus</name>
    <dbReference type="NCBI Taxonomy" id="2767826"/>
    <lineage>
        <taxon>Bacteria</taxon>
        <taxon>Bacillati</taxon>
        <taxon>Actinomycetota</taxon>
        <taxon>Actinomycetes</taxon>
        <taxon>Kitasatosporales</taxon>
        <taxon>Streptomycetaceae</taxon>
        <taxon>Streptomyces</taxon>
    </lineage>
</organism>
<reference evidence="2 3" key="1">
    <citation type="submission" date="2020-08" db="EMBL/GenBank/DDBJ databases">
        <title>Genemic of Streptomyces polyaspartic.</title>
        <authorList>
            <person name="Liu W."/>
        </authorList>
    </citation>
    <scope>NUCLEOTIDE SEQUENCE [LARGE SCALE GENOMIC DNA]</scope>
    <source>
        <strain evidence="2 3">TRM66268-LWL</strain>
    </source>
</reference>
<evidence type="ECO:0000256" key="1">
    <source>
        <dbReference type="SAM" id="MobiDB-lite"/>
    </source>
</evidence>
<gene>
    <name evidence="2" type="ORF">H9Y04_35540</name>
</gene>
<name>A0ABR7SR26_9ACTN</name>